<keyword evidence="12" id="KW-0482">Metalloprotease</keyword>
<accession>A0A6C0INH6</accession>
<dbReference type="CDD" id="cd19501">
    <property type="entry name" value="RecA-like_FtsH"/>
    <property type="match status" value="1"/>
</dbReference>
<feature type="domain" description="AAA+ ATPase" evidence="14">
    <location>
        <begin position="225"/>
        <end position="364"/>
    </location>
</feature>
<dbReference type="InterPro" id="IPR003959">
    <property type="entry name" value="ATPase_AAA_core"/>
</dbReference>
<dbReference type="Pfam" id="PF01434">
    <property type="entry name" value="Peptidase_M41"/>
    <property type="match status" value="1"/>
</dbReference>
<comment type="cofactor">
    <cofactor evidence="1">
        <name>Zn(2+)</name>
        <dbReference type="ChEBI" id="CHEBI:29105"/>
    </cofactor>
</comment>
<comment type="subcellular location">
    <subcellularLocation>
        <location evidence="2">Membrane</location>
    </subcellularLocation>
</comment>
<evidence type="ECO:0000256" key="2">
    <source>
        <dbReference type="ARBA" id="ARBA00004370"/>
    </source>
</evidence>
<protein>
    <recommendedName>
        <fullName evidence="14">AAA+ ATPase domain-containing protein</fullName>
    </recommendedName>
</protein>
<evidence type="ECO:0000256" key="3">
    <source>
        <dbReference type="ARBA" id="ARBA00010044"/>
    </source>
</evidence>
<dbReference type="PANTHER" id="PTHR23076">
    <property type="entry name" value="METALLOPROTEASE M41 FTSH"/>
    <property type="match status" value="1"/>
</dbReference>
<keyword evidence="5" id="KW-0812">Transmembrane</keyword>
<dbReference type="GO" id="GO:0046872">
    <property type="term" value="F:metal ion binding"/>
    <property type="evidence" value="ECO:0007669"/>
    <property type="project" value="UniProtKB-KW"/>
</dbReference>
<name>A0A6C0INH6_9ZZZZ</name>
<dbReference type="Gene3D" id="3.40.50.300">
    <property type="entry name" value="P-loop containing nucleotide triphosphate hydrolases"/>
    <property type="match status" value="1"/>
</dbReference>
<dbReference type="GO" id="GO:0004222">
    <property type="term" value="F:metalloendopeptidase activity"/>
    <property type="evidence" value="ECO:0007669"/>
    <property type="project" value="InterPro"/>
</dbReference>
<dbReference type="EMBL" id="MN740219">
    <property type="protein sequence ID" value="QHT94369.1"/>
    <property type="molecule type" value="Genomic_DNA"/>
</dbReference>
<evidence type="ECO:0000256" key="7">
    <source>
        <dbReference type="ARBA" id="ARBA00022741"/>
    </source>
</evidence>
<dbReference type="PANTHER" id="PTHR23076:SF113">
    <property type="entry name" value="ATP-DEPENDENT ZINC METALLOPROTEASE FTSH 1, CHLOROPLASTIC-RELATED"/>
    <property type="match status" value="1"/>
</dbReference>
<dbReference type="Pfam" id="PF00004">
    <property type="entry name" value="AAA"/>
    <property type="match status" value="1"/>
</dbReference>
<dbReference type="InterPro" id="IPR037219">
    <property type="entry name" value="Peptidase_M41-like"/>
</dbReference>
<dbReference type="GO" id="GO:0005524">
    <property type="term" value="F:ATP binding"/>
    <property type="evidence" value="ECO:0007669"/>
    <property type="project" value="UniProtKB-KW"/>
</dbReference>
<dbReference type="SUPFAM" id="SSF52540">
    <property type="entry name" value="P-loop containing nucleoside triphosphate hydrolases"/>
    <property type="match status" value="1"/>
</dbReference>
<dbReference type="InterPro" id="IPR003960">
    <property type="entry name" value="ATPase_AAA_CS"/>
</dbReference>
<dbReference type="PROSITE" id="PS00674">
    <property type="entry name" value="AAA"/>
    <property type="match status" value="1"/>
</dbReference>
<proteinExistence type="inferred from homology"/>
<evidence type="ECO:0000259" key="14">
    <source>
        <dbReference type="SMART" id="SM00382"/>
    </source>
</evidence>
<keyword evidence="4" id="KW-0645">Protease</keyword>
<dbReference type="SMART" id="SM00382">
    <property type="entry name" value="AAA"/>
    <property type="match status" value="1"/>
</dbReference>
<dbReference type="Pfam" id="PF17862">
    <property type="entry name" value="AAA_lid_3"/>
    <property type="match status" value="1"/>
</dbReference>
<dbReference type="GO" id="GO:0016887">
    <property type="term" value="F:ATP hydrolysis activity"/>
    <property type="evidence" value="ECO:0007669"/>
    <property type="project" value="InterPro"/>
</dbReference>
<keyword evidence="9" id="KW-0862">Zinc</keyword>
<keyword evidence="10" id="KW-0067">ATP-binding</keyword>
<dbReference type="FunFam" id="3.40.50.300:FF:000001">
    <property type="entry name" value="ATP-dependent zinc metalloprotease FtsH"/>
    <property type="match status" value="1"/>
</dbReference>
<comment type="similarity">
    <text evidence="3">In the C-terminal section; belongs to the peptidase M41 family.</text>
</comment>
<evidence type="ECO:0000256" key="10">
    <source>
        <dbReference type="ARBA" id="ARBA00022840"/>
    </source>
</evidence>
<dbReference type="InterPro" id="IPR027417">
    <property type="entry name" value="P-loop_NTPase"/>
</dbReference>
<evidence type="ECO:0000256" key="8">
    <source>
        <dbReference type="ARBA" id="ARBA00022801"/>
    </source>
</evidence>
<keyword evidence="7" id="KW-0547">Nucleotide-binding</keyword>
<evidence type="ECO:0000256" key="6">
    <source>
        <dbReference type="ARBA" id="ARBA00022723"/>
    </source>
</evidence>
<evidence type="ECO:0000256" key="13">
    <source>
        <dbReference type="ARBA" id="ARBA00023136"/>
    </source>
</evidence>
<keyword evidence="11" id="KW-1133">Transmembrane helix</keyword>
<keyword evidence="13" id="KW-0472">Membrane</keyword>
<evidence type="ECO:0000256" key="11">
    <source>
        <dbReference type="ARBA" id="ARBA00022989"/>
    </source>
</evidence>
<dbReference type="FunFam" id="1.10.8.60:FF:000001">
    <property type="entry name" value="ATP-dependent zinc metalloprotease FtsH"/>
    <property type="match status" value="1"/>
</dbReference>
<reference evidence="15" key="1">
    <citation type="journal article" date="2020" name="Nature">
        <title>Giant virus diversity and host interactions through global metagenomics.</title>
        <authorList>
            <person name="Schulz F."/>
            <person name="Roux S."/>
            <person name="Paez-Espino D."/>
            <person name="Jungbluth S."/>
            <person name="Walsh D.A."/>
            <person name="Denef V.J."/>
            <person name="McMahon K.D."/>
            <person name="Konstantinidis K.T."/>
            <person name="Eloe-Fadrosh E.A."/>
            <person name="Kyrpides N.C."/>
            <person name="Woyke T."/>
        </authorList>
    </citation>
    <scope>NUCLEOTIDE SEQUENCE</scope>
    <source>
        <strain evidence="15">GVMAG-M-3300024258-28</strain>
    </source>
</reference>
<evidence type="ECO:0000256" key="4">
    <source>
        <dbReference type="ARBA" id="ARBA00022670"/>
    </source>
</evidence>
<dbReference type="InterPro" id="IPR041569">
    <property type="entry name" value="AAA_lid_3"/>
</dbReference>
<sequence length="652" mass="73184">MFHFLFIILLNLSYGFKSNRLSKSQISTKKYLLPSDELKAAGISNIGVPWSYTDLFENSKNNIVKSLSILEDGTRAIAVEQIDPHTTRAHIVDIIPDNVNNLLDHMLKYNVNVDVFQNPKNEFIEIVSRCGEAVFTVSIYLLAFTLVVNIFLAIRNLDINIKNDSLFDNTPFAPMQTDNINLFINNELNTTFRDVAGCEESKFELMEVVDFLKHKDKYEEAGAKIPKGVLLEGPPGTGKTLLARAVAGEAQVPFFSISGSEFIEIFVGVGASRVRKLFEKARKNQPCVIFIDEIDAIGRKRGAGVAGGNDEREQTLNQILTNMDGFSPNQGIVVIAATNRIDILDQALTRPGRFDRKVQVGLPDYEGRKEIMKVYFGNKKIDNTIDFNELSSLTPGFSGADIANLANEAAIFSVRKNADKITRAHTMDAYEKITIGLVSTIQTADAHVIELVSAHEIGHALMVAIFKDMFDLRKVTINENKSGAGGYTLFTPKERFQKYPTKKFMLANLIIAFGGRAAETYLYRKTETEKEEEIFRLFTDLEITTGASNDLKQASSIARSYITDYGFGEFIGNQEDTYNSETPFMGRDYGIDPKKVSENTVFNIDMQVNMLLEFAFNQSYTLIEKKHIVFEKSVDMLKEKRIISGKDLYDLL</sequence>
<dbReference type="InterPro" id="IPR003593">
    <property type="entry name" value="AAA+_ATPase"/>
</dbReference>
<dbReference type="SUPFAM" id="SSF140990">
    <property type="entry name" value="FtsH protease domain-like"/>
    <property type="match status" value="1"/>
</dbReference>
<evidence type="ECO:0000256" key="12">
    <source>
        <dbReference type="ARBA" id="ARBA00023049"/>
    </source>
</evidence>
<dbReference type="GO" id="GO:0006508">
    <property type="term" value="P:proteolysis"/>
    <property type="evidence" value="ECO:0007669"/>
    <property type="project" value="UniProtKB-KW"/>
</dbReference>
<dbReference type="AlphaFoldDB" id="A0A6C0INH6"/>
<dbReference type="InterPro" id="IPR000642">
    <property type="entry name" value="Peptidase_M41"/>
</dbReference>
<keyword evidence="6" id="KW-0479">Metal-binding</keyword>
<keyword evidence="8" id="KW-0378">Hydrolase</keyword>
<evidence type="ECO:0000256" key="5">
    <source>
        <dbReference type="ARBA" id="ARBA00022692"/>
    </source>
</evidence>
<evidence type="ECO:0000256" key="9">
    <source>
        <dbReference type="ARBA" id="ARBA00022833"/>
    </source>
</evidence>
<organism evidence="15">
    <name type="scientific">viral metagenome</name>
    <dbReference type="NCBI Taxonomy" id="1070528"/>
    <lineage>
        <taxon>unclassified sequences</taxon>
        <taxon>metagenomes</taxon>
        <taxon>organismal metagenomes</taxon>
    </lineage>
</organism>
<dbReference type="Gene3D" id="1.10.8.60">
    <property type="match status" value="1"/>
</dbReference>
<evidence type="ECO:0000313" key="15">
    <source>
        <dbReference type="EMBL" id="QHT94369.1"/>
    </source>
</evidence>
<dbReference type="Gene3D" id="1.20.58.760">
    <property type="entry name" value="Peptidase M41"/>
    <property type="match status" value="1"/>
</dbReference>
<dbReference type="GO" id="GO:0016020">
    <property type="term" value="C:membrane"/>
    <property type="evidence" value="ECO:0007669"/>
    <property type="project" value="UniProtKB-SubCell"/>
</dbReference>
<evidence type="ECO:0000256" key="1">
    <source>
        <dbReference type="ARBA" id="ARBA00001947"/>
    </source>
</evidence>
<dbReference type="GO" id="GO:0004176">
    <property type="term" value="F:ATP-dependent peptidase activity"/>
    <property type="evidence" value="ECO:0007669"/>
    <property type="project" value="InterPro"/>
</dbReference>